<name>A0A379FBG5_PROVU</name>
<accession>A0A379FBG5</accession>
<dbReference type="AlphaFoldDB" id="A0A379FBG5"/>
<sequence length="63" mass="7705">MKNEIFINSNIKIEKNNLNKDVDKLKKLFSLNNYHYQDINKEEENSVLVYRWPLLNAFHYMTK</sequence>
<proteinExistence type="predicted"/>
<evidence type="ECO:0000313" key="1">
    <source>
        <dbReference type="EMBL" id="SUC16896.1"/>
    </source>
</evidence>
<dbReference type="OrthoDB" id="6466906at2"/>
<evidence type="ECO:0000313" key="2">
    <source>
        <dbReference type="Proteomes" id="UP000254331"/>
    </source>
</evidence>
<gene>
    <name evidence="1" type="ORF">NCTC10376_02813</name>
</gene>
<dbReference type="GeneID" id="93393452"/>
<reference evidence="1 2" key="1">
    <citation type="submission" date="2018-06" db="EMBL/GenBank/DDBJ databases">
        <authorList>
            <consortium name="Pathogen Informatics"/>
            <person name="Doyle S."/>
        </authorList>
    </citation>
    <scope>NUCLEOTIDE SEQUENCE [LARGE SCALE GENOMIC DNA]</scope>
    <source>
        <strain evidence="1 2">NCTC10376</strain>
    </source>
</reference>
<dbReference type="Pfam" id="PF10945">
    <property type="entry name" value="CBP_BcsR"/>
    <property type="match status" value="1"/>
</dbReference>
<dbReference type="NCBIfam" id="NF040717">
    <property type="entry name" value="BcsR_only"/>
    <property type="match status" value="1"/>
</dbReference>
<organism evidence="1 2">
    <name type="scientific">Proteus vulgaris</name>
    <dbReference type="NCBI Taxonomy" id="585"/>
    <lineage>
        <taxon>Bacteria</taxon>
        <taxon>Pseudomonadati</taxon>
        <taxon>Pseudomonadota</taxon>
        <taxon>Gammaproteobacteria</taxon>
        <taxon>Enterobacterales</taxon>
        <taxon>Morganellaceae</taxon>
        <taxon>Proteus</taxon>
    </lineage>
</organism>
<dbReference type="InterPro" id="IPR024487">
    <property type="entry name" value="CBP_BcsR"/>
</dbReference>
<protein>
    <submittedName>
        <fullName evidence="1">Protein of uncharacterized function (DUF2629)</fullName>
    </submittedName>
</protein>
<dbReference type="Proteomes" id="UP000254331">
    <property type="component" value="Unassembled WGS sequence"/>
</dbReference>
<dbReference type="RefSeq" id="WP_036935006.1">
    <property type="nucleotide sequence ID" value="NZ_CABMNT010000001.1"/>
</dbReference>
<dbReference type="EMBL" id="UGTW01000001">
    <property type="protein sequence ID" value="SUC16896.1"/>
    <property type="molecule type" value="Genomic_DNA"/>
</dbReference>